<keyword evidence="8" id="KW-1185">Reference proteome</keyword>
<dbReference type="Proteomes" id="UP001318860">
    <property type="component" value="Unassembled WGS sequence"/>
</dbReference>
<dbReference type="Gene3D" id="3.30.30.10">
    <property type="entry name" value="Knottin, scorpion toxin-like"/>
    <property type="match status" value="1"/>
</dbReference>
<proteinExistence type="predicted"/>
<dbReference type="EMBL" id="JABTTQ020003506">
    <property type="protein sequence ID" value="KAK6115803.1"/>
    <property type="molecule type" value="Genomic_DNA"/>
</dbReference>
<reference evidence="7 8" key="1">
    <citation type="journal article" date="2021" name="Comput. Struct. Biotechnol. J.">
        <title>De novo genome assembly of the potent medicinal plant Rehmannia glutinosa using nanopore technology.</title>
        <authorList>
            <person name="Ma L."/>
            <person name="Dong C."/>
            <person name="Song C."/>
            <person name="Wang X."/>
            <person name="Zheng X."/>
            <person name="Niu Y."/>
            <person name="Chen S."/>
            <person name="Feng W."/>
        </authorList>
    </citation>
    <scope>NUCLEOTIDE SEQUENCE [LARGE SCALE GENOMIC DNA]</scope>
    <source>
        <strain evidence="7">DH-2019</strain>
    </source>
</reference>
<evidence type="ECO:0000259" key="6">
    <source>
        <dbReference type="SMART" id="SM00505"/>
    </source>
</evidence>
<evidence type="ECO:0000256" key="2">
    <source>
        <dbReference type="ARBA" id="ARBA00022525"/>
    </source>
</evidence>
<organism evidence="7 8">
    <name type="scientific">Rehmannia glutinosa</name>
    <name type="common">Chinese foxglove</name>
    <dbReference type="NCBI Taxonomy" id="99300"/>
    <lineage>
        <taxon>Eukaryota</taxon>
        <taxon>Viridiplantae</taxon>
        <taxon>Streptophyta</taxon>
        <taxon>Embryophyta</taxon>
        <taxon>Tracheophyta</taxon>
        <taxon>Spermatophyta</taxon>
        <taxon>Magnoliopsida</taxon>
        <taxon>eudicotyledons</taxon>
        <taxon>Gunneridae</taxon>
        <taxon>Pentapetalae</taxon>
        <taxon>asterids</taxon>
        <taxon>lamiids</taxon>
        <taxon>Lamiales</taxon>
        <taxon>Orobanchaceae</taxon>
        <taxon>Rehmannieae</taxon>
        <taxon>Rehmannia</taxon>
    </lineage>
</organism>
<accession>A0ABR0TZX8</accession>
<evidence type="ECO:0000256" key="1">
    <source>
        <dbReference type="ARBA" id="ARBA00004613"/>
    </source>
</evidence>
<keyword evidence="4" id="KW-1015">Disulfide bond</keyword>
<dbReference type="InterPro" id="IPR003614">
    <property type="entry name" value="Knottins"/>
</dbReference>
<keyword evidence="3 5" id="KW-0732">Signal</keyword>
<protein>
    <recommendedName>
        <fullName evidence="6">Knottins-like domain-containing protein</fullName>
    </recommendedName>
</protein>
<dbReference type="SMART" id="SM00505">
    <property type="entry name" value="Knot1"/>
    <property type="match status" value="1"/>
</dbReference>
<dbReference type="CDD" id="cd00107">
    <property type="entry name" value="Knot1"/>
    <property type="match status" value="1"/>
</dbReference>
<dbReference type="PANTHER" id="PTHR33147:SF46">
    <property type="entry name" value="DEFENSIN-LIKE PROTEIN 19"/>
    <property type="match status" value="1"/>
</dbReference>
<evidence type="ECO:0000313" key="7">
    <source>
        <dbReference type="EMBL" id="KAK6115803.1"/>
    </source>
</evidence>
<name>A0ABR0TZX8_REHGL</name>
<evidence type="ECO:0000256" key="4">
    <source>
        <dbReference type="ARBA" id="ARBA00023157"/>
    </source>
</evidence>
<evidence type="ECO:0000256" key="5">
    <source>
        <dbReference type="SAM" id="SignalP"/>
    </source>
</evidence>
<dbReference type="Pfam" id="PF00304">
    <property type="entry name" value="Gamma-thionin"/>
    <property type="match status" value="1"/>
</dbReference>
<dbReference type="InterPro" id="IPR036574">
    <property type="entry name" value="Scorpion_toxin-like_sf"/>
</dbReference>
<sequence length="82" mass="9316">MAASLVHRLLFATLFVFFLFLTLNNEVMVVESKLCERRSKTWTGFCGISGNCDNQCRKWEHASHGACHAEFPGVACFCYFNC</sequence>
<dbReference type="SUPFAM" id="SSF57095">
    <property type="entry name" value="Scorpion toxin-like"/>
    <property type="match status" value="1"/>
</dbReference>
<dbReference type="PANTHER" id="PTHR33147">
    <property type="entry name" value="DEFENSIN-LIKE PROTEIN 1"/>
    <property type="match status" value="1"/>
</dbReference>
<comment type="subcellular location">
    <subcellularLocation>
        <location evidence="1">Secreted</location>
    </subcellularLocation>
</comment>
<dbReference type="PROSITE" id="PS00940">
    <property type="entry name" value="GAMMA_THIONIN"/>
    <property type="match status" value="1"/>
</dbReference>
<evidence type="ECO:0000256" key="3">
    <source>
        <dbReference type="ARBA" id="ARBA00022729"/>
    </source>
</evidence>
<dbReference type="InterPro" id="IPR008176">
    <property type="entry name" value="Defensin_plant"/>
</dbReference>
<evidence type="ECO:0000313" key="8">
    <source>
        <dbReference type="Proteomes" id="UP001318860"/>
    </source>
</evidence>
<comment type="caution">
    <text evidence="7">The sequence shown here is derived from an EMBL/GenBank/DDBJ whole genome shotgun (WGS) entry which is preliminary data.</text>
</comment>
<keyword evidence="2" id="KW-0964">Secreted</keyword>
<gene>
    <name evidence="7" type="ORF">DH2020_008072</name>
</gene>
<feature type="chain" id="PRO_5045990050" description="Knottins-like domain-containing protein" evidence="5">
    <location>
        <begin position="25"/>
        <end position="82"/>
    </location>
</feature>
<feature type="signal peptide" evidence="5">
    <location>
        <begin position="1"/>
        <end position="24"/>
    </location>
</feature>
<feature type="domain" description="Knottins-like" evidence="6">
    <location>
        <begin position="34"/>
        <end position="82"/>
    </location>
</feature>